<dbReference type="GO" id="GO:0046872">
    <property type="term" value="F:metal ion binding"/>
    <property type="evidence" value="ECO:0007669"/>
    <property type="project" value="UniProtKB-KW"/>
</dbReference>
<evidence type="ECO:0000256" key="11">
    <source>
        <dbReference type="ARBA" id="ARBA00023034"/>
    </source>
</evidence>
<name>A0AA89BT55_PINIB</name>
<comment type="caution">
    <text evidence="20">The sequence shown here is derived from an EMBL/GenBank/DDBJ whole genome shotgun (WGS) entry which is preliminary data.</text>
</comment>
<evidence type="ECO:0000256" key="6">
    <source>
        <dbReference type="ARBA" id="ARBA00022679"/>
    </source>
</evidence>
<comment type="cofactor">
    <cofactor evidence="1">
        <name>Mn(2+)</name>
        <dbReference type="ChEBI" id="CHEBI:29035"/>
    </cofactor>
</comment>
<evidence type="ECO:0000256" key="17">
    <source>
        <dbReference type="SAM" id="SignalP"/>
    </source>
</evidence>
<evidence type="ECO:0000256" key="9">
    <source>
        <dbReference type="ARBA" id="ARBA00022968"/>
    </source>
</evidence>
<dbReference type="InterPro" id="IPR003859">
    <property type="entry name" value="Galactosyl_T"/>
</dbReference>
<dbReference type="PANTHER" id="PTHR19300">
    <property type="entry name" value="BETA-1,4-GALACTOSYLTRANSFERASE"/>
    <property type="match status" value="1"/>
</dbReference>
<protein>
    <recommendedName>
        <fullName evidence="16">Beta-1,4-galactosyltransferase</fullName>
        <ecNumber evidence="16">2.4.1.-</ecNumber>
    </recommendedName>
</protein>
<evidence type="ECO:0000256" key="4">
    <source>
        <dbReference type="ARBA" id="ARBA00005735"/>
    </source>
</evidence>
<dbReference type="Proteomes" id="UP001186944">
    <property type="component" value="Unassembled WGS sequence"/>
</dbReference>
<evidence type="ECO:0000256" key="1">
    <source>
        <dbReference type="ARBA" id="ARBA00001936"/>
    </source>
</evidence>
<dbReference type="Pfam" id="PF13733">
    <property type="entry name" value="Glyco_transf_7N"/>
    <property type="match status" value="1"/>
</dbReference>
<evidence type="ECO:0000256" key="7">
    <source>
        <dbReference type="ARBA" id="ARBA00022692"/>
    </source>
</evidence>
<dbReference type="EMBL" id="VSWD01000008">
    <property type="protein sequence ID" value="KAK3094815.1"/>
    <property type="molecule type" value="Genomic_DNA"/>
</dbReference>
<dbReference type="Pfam" id="PF02709">
    <property type="entry name" value="Glyco_transf_7C"/>
    <property type="match status" value="1"/>
</dbReference>
<keyword evidence="5 16" id="KW-0328">Glycosyltransferase</keyword>
<feature type="domain" description="Galactosyltransferase N-terminal" evidence="19">
    <location>
        <begin position="63"/>
        <end position="162"/>
    </location>
</feature>
<keyword evidence="11" id="KW-0333">Golgi apparatus</keyword>
<evidence type="ECO:0000256" key="5">
    <source>
        <dbReference type="ARBA" id="ARBA00022676"/>
    </source>
</evidence>
<comment type="function">
    <text evidence="16">Catalyses the transfer of galactose onto proteins or lipids.</text>
</comment>
<dbReference type="InterPro" id="IPR027995">
    <property type="entry name" value="Galactosyl_T_N"/>
</dbReference>
<evidence type="ECO:0000256" key="12">
    <source>
        <dbReference type="ARBA" id="ARBA00023136"/>
    </source>
</evidence>
<accession>A0AA89BT55</accession>
<dbReference type="SUPFAM" id="SSF53448">
    <property type="entry name" value="Nucleotide-diphospho-sugar transferases"/>
    <property type="match status" value="1"/>
</dbReference>
<dbReference type="AlphaFoldDB" id="A0AA89BT55"/>
<dbReference type="InterPro" id="IPR027791">
    <property type="entry name" value="Galactosyl_T_C"/>
</dbReference>
<dbReference type="GO" id="GO:0005975">
    <property type="term" value="P:carbohydrate metabolic process"/>
    <property type="evidence" value="ECO:0007669"/>
    <property type="project" value="InterPro"/>
</dbReference>
<keyword evidence="10" id="KW-1133">Transmembrane helix</keyword>
<keyword evidence="21" id="KW-1185">Reference proteome</keyword>
<dbReference type="Gene3D" id="3.90.550.10">
    <property type="entry name" value="Spore Coat Polysaccharide Biosynthesis Protein SpsA, Chain A"/>
    <property type="match status" value="1"/>
</dbReference>
<evidence type="ECO:0000259" key="19">
    <source>
        <dbReference type="Pfam" id="PF13733"/>
    </source>
</evidence>
<evidence type="ECO:0000256" key="15">
    <source>
        <dbReference type="ARBA" id="ARBA00051458"/>
    </source>
</evidence>
<keyword evidence="13 16" id="KW-0325">Glycoprotein</keyword>
<evidence type="ECO:0000313" key="20">
    <source>
        <dbReference type="EMBL" id="KAK3094815.1"/>
    </source>
</evidence>
<sequence length="326" mass="38042">MRRTKCLALGICCSLIITFLIALYPLQQDGKPCSCDKALQLCGADLQQLCASFHSNKSTHSEEVRSQKDVYEDNTDWGPHKMAILVPFRDRLEELLTFVPYMHEFLNKQRTRHEFYIINQADYFRFNRASLINIGFIESRSDCDYIAMHDVDLIPVNPNITYPYPESGPFHVASPELHPLWHYPKFVGGILLLTRDDFTQVNGMSNKYWGWGREDDEFYVRMKMAGLKIHRPKNITTGYKTFRHIHDKRKRPRDQARIFDQKIKTSKLDRVTGVTTVKYTLDRRSVLSIDGIKVHMLNVLLECDLTQTPWCLTPMMAKEYKEKGLL</sequence>
<dbReference type="CDD" id="cd00899">
    <property type="entry name" value="b4GalT"/>
    <property type="match status" value="1"/>
</dbReference>
<feature type="signal peptide" evidence="17">
    <location>
        <begin position="1"/>
        <end position="22"/>
    </location>
</feature>
<keyword evidence="6 16" id="KW-0808">Transferase</keyword>
<dbReference type="PRINTS" id="PR02050">
    <property type="entry name" value="B14GALTRFASE"/>
</dbReference>
<evidence type="ECO:0000313" key="21">
    <source>
        <dbReference type="Proteomes" id="UP001186944"/>
    </source>
</evidence>
<keyword evidence="14" id="KW-0464">Manganese</keyword>
<feature type="chain" id="PRO_5041740743" description="Beta-1,4-galactosyltransferase" evidence="17">
    <location>
        <begin position="23"/>
        <end position="326"/>
    </location>
</feature>
<organism evidence="20 21">
    <name type="scientific">Pinctada imbricata</name>
    <name type="common">Atlantic pearl-oyster</name>
    <name type="synonym">Pinctada martensii</name>
    <dbReference type="NCBI Taxonomy" id="66713"/>
    <lineage>
        <taxon>Eukaryota</taxon>
        <taxon>Metazoa</taxon>
        <taxon>Spiralia</taxon>
        <taxon>Lophotrochozoa</taxon>
        <taxon>Mollusca</taxon>
        <taxon>Bivalvia</taxon>
        <taxon>Autobranchia</taxon>
        <taxon>Pteriomorphia</taxon>
        <taxon>Pterioida</taxon>
        <taxon>Pterioidea</taxon>
        <taxon>Pteriidae</taxon>
        <taxon>Pinctada</taxon>
    </lineage>
</organism>
<comment type="pathway">
    <text evidence="3 16">Protein modification; protein glycosylation.</text>
</comment>
<comment type="similarity">
    <text evidence="4 16">Belongs to the glycosyltransferase 7 family.</text>
</comment>
<feature type="domain" description="Galactosyltransferase C-terminal" evidence="18">
    <location>
        <begin position="169"/>
        <end position="244"/>
    </location>
</feature>
<keyword evidence="17" id="KW-0732">Signal</keyword>
<evidence type="ECO:0000256" key="2">
    <source>
        <dbReference type="ARBA" id="ARBA00004323"/>
    </source>
</evidence>
<evidence type="ECO:0000256" key="13">
    <source>
        <dbReference type="ARBA" id="ARBA00023180"/>
    </source>
</evidence>
<keyword evidence="9 16" id="KW-0735">Signal-anchor</keyword>
<dbReference type="EC" id="2.4.1.-" evidence="16"/>
<dbReference type="GO" id="GO:0030166">
    <property type="term" value="P:proteoglycan biosynthetic process"/>
    <property type="evidence" value="ECO:0007669"/>
    <property type="project" value="TreeGrafter"/>
</dbReference>
<dbReference type="InterPro" id="IPR029044">
    <property type="entry name" value="Nucleotide-diphossugar_trans"/>
</dbReference>
<reference evidence="20" key="1">
    <citation type="submission" date="2019-08" db="EMBL/GenBank/DDBJ databases">
        <title>The improved chromosome-level genome for the pearl oyster Pinctada fucata martensii using PacBio sequencing and Hi-C.</title>
        <authorList>
            <person name="Zheng Z."/>
        </authorList>
    </citation>
    <scope>NUCLEOTIDE SEQUENCE</scope>
    <source>
        <strain evidence="20">ZZ-2019</strain>
        <tissue evidence="20">Adductor muscle</tissue>
    </source>
</reference>
<keyword evidence="8" id="KW-0479">Metal-binding</keyword>
<evidence type="ECO:0000256" key="10">
    <source>
        <dbReference type="ARBA" id="ARBA00022989"/>
    </source>
</evidence>
<keyword evidence="7" id="KW-0812">Transmembrane</keyword>
<comment type="subcellular location">
    <subcellularLocation>
        <location evidence="2">Golgi apparatus membrane</location>
        <topology evidence="2">Single-pass type II membrane protein</topology>
    </subcellularLocation>
</comment>
<evidence type="ECO:0000256" key="14">
    <source>
        <dbReference type="ARBA" id="ARBA00023211"/>
    </source>
</evidence>
<dbReference type="FunFam" id="3.90.550.10:FF:000062">
    <property type="entry name" value="beta-1,4-galactosyltransferase 7 isoform X1"/>
    <property type="match status" value="1"/>
</dbReference>
<evidence type="ECO:0000256" key="8">
    <source>
        <dbReference type="ARBA" id="ARBA00022723"/>
    </source>
</evidence>
<evidence type="ECO:0000256" key="3">
    <source>
        <dbReference type="ARBA" id="ARBA00004922"/>
    </source>
</evidence>
<evidence type="ECO:0000256" key="16">
    <source>
        <dbReference type="RuleBase" id="RU368121"/>
    </source>
</evidence>
<keyword evidence="12" id="KW-0472">Membrane</keyword>
<dbReference type="GO" id="GO:0000139">
    <property type="term" value="C:Golgi membrane"/>
    <property type="evidence" value="ECO:0007669"/>
    <property type="project" value="UniProtKB-SubCell"/>
</dbReference>
<proteinExistence type="inferred from homology"/>
<dbReference type="GO" id="GO:0046525">
    <property type="term" value="F:xylosylprotein 4-beta-galactosyltransferase activity"/>
    <property type="evidence" value="ECO:0007669"/>
    <property type="project" value="UniProtKB-EC"/>
</dbReference>
<gene>
    <name evidence="20" type="ORF">FSP39_006563</name>
</gene>
<dbReference type="PANTHER" id="PTHR19300:SF30">
    <property type="entry name" value="BETA-1,4-GALACTOSYLTRANSFERASE 7"/>
    <property type="match status" value="1"/>
</dbReference>
<evidence type="ECO:0000259" key="18">
    <source>
        <dbReference type="Pfam" id="PF02709"/>
    </source>
</evidence>
<comment type="catalytic activity">
    <reaction evidence="15">
        <text>3-O-(beta-D-xylosyl)-L-seryl-[protein] + UDP-alpha-D-galactose = 3-O-(beta-D-galactosyl-(1-&gt;4)-beta-D-xylosyl)-L-seryl-[protein] + UDP + H(+)</text>
        <dbReference type="Rhea" id="RHEA:15297"/>
        <dbReference type="Rhea" id="RHEA-COMP:12567"/>
        <dbReference type="Rhea" id="RHEA-COMP:12570"/>
        <dbReference type="ChEBI" id="CHEBI:15378"/>
        <dbReference type="ChEBI" id="CHEBI:58223"/>
        <dbReference type="ChEBI" id="CHEBI:66914"/>
        <dbReference type="ChEBI" id="CHEBI:132085"/>
        <dbReference type="ChEBI" id="CHEBI:132088"/>
        <dbReference type="EC" id="2.4.1.133"/>
    </reaction>
</comment>